<evidence type="ECO:0008006" key="2">
    <source>
        <dbReference type="Google" id="ProtNLM"/>
    </source>
</evidence>
<proteinExistence type="predicted"/>
<comment type="caution">
    <text evidence="1">The sequence shown here is derived from an EMBL/GenBank/DDBJ whole genome shotgun (WGS) entry which is preliminary data.</text>
</comment>
<dbReference type="AlphaFoldDB" id="A0A644VYJ2"/>
<name>A0A644VYJ2_9ZZZZ</name>
<gene>
    <name evidence="1" type="ORF">SDC9_42727</name>
</gene>
<reference evidence="1" key="1">
    <citation type="submission" date="2019-08" db="EMBL/GenBank/DDBJ databases">
        <authorList>
            <person name="Kucharzyk K."/>
            <person name="Murdoch R.W."/>
            <person name="Higgins S."/>
            <person name="Loffler F."/>
        </authorList>
    </citation>
    <scope>NUCLEOTIDE SEQUENCE</scope>
</reference>
<organism evidence="1">
    <name type="scientific">bioreactor metagenome</name>
    <dbReference type="NCBI Taxonomy" id="1076179"/>
    <lineage>
        <taxon>unclassified sequences</taxon>
        <taxon>metagenomes</taxon>
        <taxon>ecological metagenomes</taxon>
    </lineage>
</organism>
<evidence type="ECO:0000313" key="1">
    <source>
        <dbReference type="EMBL" id="MPL96545.1"/>
    </source>
</evidence>
<dbReference type="Pfam" id="PF10050">
    <property type="entry name" value="DUF2284"/>
    <property type="match status" value="1"/>
</dbReference>
<sequence length="192" mass="22077">MYQIRKQSAETSTEEYLKQYVDVKTITANCRNCPNYNTRWSCPPHNFDVEKLWTSFHTLHLSCVQIVYDSDIVLRAYTKEGLSEILHNSLDHEKRQLRERLEARLHQLPGSAALASGCCELCSRCARRSNLPCRFPYHMHYSIESLGGDVVKTAHDFFGIELKWMGDNRLPEYFTLIGGILLNPQPHSATGD</sequence>
<protein>
    <recommendedName>
        <fullName evidence="2">Metal-binding protein</fullName>
    </recommendedName>
</protein>
<dbReference type="EMBL" id="VSSQ01000514">
    <property type="protein sequence ID" value="MPL96545.1"/>
    <property type="molecule type" value="Genomic_DNA"/>
</dbReference>
<dbReference type="InterPro" id="IPR019271">
    <property type="entry name" value="DUF2284_metal-binding"/>
</dbReference>
<accession>A0A644VYJ2</accession>